<dbReference type="PROSITE" id="PS50943">
    <property type="entry name" value="HTH_CROC1"/>
    <property type="match status" value="1"/>
</dbReference>
<dbReference type="Pfam" id="PF13560">
    <property type="entry name" value="HTH_31"/>
    <property type="match status" value="1"/>
</dbReference>
<name>A0A291RKC7_9NOCA</name>
<accession>A0A291RKC7</accession>
<evidence type="ECO:0000313" key="3">
    <source>
        <dbReference type="Proteomes" id="UP000221961"/>
    </source>
</evidence>
<dbReference type="Proteomes" id="UP000221961">
    <property type="component" value="Chromosome"/>
</dbReference>
<dbReference type="GO" id="GO:0003677">
    <property type="term" value="F:DNA binding"/>
    <property type="evidence" value="ECO:0007669"/>
    <property type="project" value="InterPro"/>
</dbReference>
<evidence type="ECO:0000313" key="2">
    <source>
        <dbReference type="EMBL" id="ATL67748.1"/>
    </source>
</evidence>
<dbReference type="EMBL" id="CP023778">
    <property type="protein sequence ID" value="ATL67748.1"/>
    <property type="molecule type" value="Genomic_DNA"/>
</dbReference>
<reference evidence="2 3" key="1">
    <citation type="submission" date="2017-10" db="EMBL/GenBank/DDBJ databases">
        <title>Comparative genomics between pathogenic Norcardia.</title>
        <authorList>
            <person name="Zeng L."/>
        </authorList>
    </citation>
    <scope>NUCLEOTIDE SEQUENCE [LARGE SCALE GENOMIC DNA]</scope>
    <source>
        <strain evidence="2 3">NC_YFY_NT001</strain>
    </source>
</reference>
<protein>
    <submittedName>
        <fullName evidence="2">Transcriptional regulator</fullName>
    </submittedName>
</protein>
<evidence type="ECO:0000259" key="1">
    <source>
        <dbReference type="PROSITE" id="PS50943"/>
    </source>
</evidence>
<dbReference type="InterPro" id="IPR010982">
    <property type="entry name" value="Lambda_DNA-bd_dom_sf"/>
</dbReference>
<dbReference type="Gene3D" id="1.10.260.40">
    <property type="entry name" value="lambda repressor-like DNA-binding domains"/>
    <property type="match status" value="1"/>
</dbReference>
<sequence length="416" mass="44862">MSVVGVGGDIPPNELGRRLREIRAWRGQSLEVTAGLAGISFGYLGKLERGDKALENRRTLEALAHALRVAPSEFTGRPWEMPDGPGTEAYAGVVAIENALEVCQLGDDPGTPGREWPDVGADLVRLERLQGAGDYEAIGDLAPALLMELHAVYVRHPEHRPQILAGMIGCYYAMMVMTKRLGVRGLPLLAAVAAQVCAEELDSPAWRGAVMWMRGLVAGSLSRPQQYNRAVASADELSGSLNDSNVLQAYGMLHLSASLAAAVQSDRATADTHLDEAASVANRMEGDVGLFARMWFGRINVGIWRSTVGLELGDGARAIEAVRGLDIESIPAPVRLAGFYLEAGRTMLAEPKSRDKGLAMLLKAEQLAPQRVRSDLFVREAVADRLRAARRDAGGRELRGLAYRLGIPPEVTSRTN</sequence>
<organism evidence="2 3">
    <name type="scientific">Nocardia terpenica</name>
    <dbReference type="NCBI Taxonomy" id="455432"/>
    <lineage>
        <taxon>Bacteria</taxon>
        <taxon>Bacillati</taxon>
        <taxon>Actinomycetota</taxon>
        <taxon>Actinomycetes</taxon>
        <taxon>Mycobacteriales</taxon>
        <taxon>Nocardiaceae</taxon>
        <taxon>Nocardia</taxon>
    </lineage>
</organism>
<dbReference type="KEGG" id="ntp:CRH09_17670"/>
<dbReference type="SMART" id="SM00530">
    <property type="entry name" value="HTH_XRE"/>
    <property type="match status" value="1"/>
</dbReference>
<dbReference type="CDD" id="cd00093">
    <property type="entry name" value="HTH_XRE"/>
    <property type="match status" value="1"/>
</dbReference>
<dbReference type="AlphaFoldDB" id="A0A291RKC7"/>
<feature type="domain" description="HTH cro/C1-type" evidence="1">
    <location>
        <begin position="19"/>
        <end position="74"/>
    </location>
</feature>
<dbReference type="SUPFAM" id="SSF47413">
    <property type="entry name" value="lambda repressor-like DNA-binding domains"/>
    <property type="match status" value="1"/>
</dbReference>
<gene>
    <name evidence="2" type="ORF">CRH09_17670</name>
</gene>
<proteinExistence type="predicted"/>
<dbReference type="InterPro" id="IPR001387">
    <property type="entry name" value="Cro/C1-type_HTH"/>
</dbReference>